<evidence type="ECO:0000313" key="10">
    <source>
        <dbReference type="Proteomes" id="UP000789595"/>
    </source>
</evidence>
<dbReference type="CDD" id="cd19499">
    <property type="entry name" value="RecA-like_ClpB_Hsp104-like"/>
    <property type="match status" value="1"/>
</dbReference>
<dbReference type="Gene3D" id="1.10.8.60">
    <property type="match status" value="1"/>
</dbReference>
<dbReference type="GO" id="GO:0016887">
    <property type="term" value="F:ATP hydrolysis activity"/>
    <property type="evidence" value="ECO:0007669"/>
    <property type="project" value="InterPro"/>
</dbReference>
<comment type="caution">
    <text evidence="9">The sequence shown here is derived from an EMBL/GenBank/DDBJ whole genome shotgun (WGS) entry which is preliminary data.</text>
</comment>
<dbReference type="SUPFAM" id="SSF52540">
    <property type="entry name" value="P-loop containing nucleoside triphosphate hydrolases"/>
    <property type="match status" value="2"/>
</dbReference>
<dbReference type="GO" id="GO:0034605">
    <property type="term" value="P:cellular response to heat"/>
    <property type="evidence" value="ECO:0007669"/>
    <property type="project" value="TreeGrafter"/>
</dbReference>
<dbReference type="Pfam" id="PF10431">
    <property type="entry name" value="ClpB_D2-small"/>
    <property type="match status" value="1"/>
</dbReference>
<dbReference type="GO" id="GO:0005737">
    <property type="term" value="C:cytoplasm"/>
    <property type="evidence" value="ECO:0007669"/>
    <property type="project" value="TreeGrafter"/>
</dbReference>
<dbReference type="PROSITE" id="PS00871">
    <property type="entry name" value="CLPAB_2"/>
    <property type="match status" value="1"/>
</dbReference>
<keyword evidence="7" id="KW-0732">Signal</keyword>
<gene>
    <name evidence="9" type="ORF">PECAL_4P07180</name>
</gene>
<dbReference type="InterPro" id="IPR003593">
    <property type="entry name" value="AAA+_ATPase"/>
</dbReference>
<evidence type="ECO:0000256" key="3">
    <source>
        <dbReference type="ARBA" id="ARBA00022840"/>
    </source>
</evidence>
<dbReference type="CDD" id="cd00009">
    <property type="entry name" value="AAA"/>
    <property type="match status" value="1"/>
</dbReference>
<name>A0A8J2SIR2_9STRA</name>
<dbReference type="OrthoDB" id="47330at2759"/>
<dbReference type="InterPro" id="IPR050130">
    <property type="entry name" value="ClpA_ClpB"/>
</dbReference>
<evidence type="ECO:0000256" key="5">
    <source>
        <dbReference type="PROSITE-ProRule" id="PRU01251"/>
    </source>
</evidence>
<keyword evidence="1 5" id="KW-0677">Repeat</keyword>
<dbReference type="Gene3D" id="3.40.50.300">
    <property type="entry name" value="P-loop containing nucleotide triphosphate hydrolases"/>
    <property type="match status" value="3"/>
</dbReference>
<feature type="domain" description="Clp R" evidence="8">
    <location>
        <begin position="15"/>
        <end position="155"/>
    </location>
</feature>
<dbReference type="SMART" id="SM00382">
    <property type="entry name" value="AAA"/>
    <property type="match status" value="2"/>
</dbReference>
<dbReference type="Pfam" id="PF00004">
    <property type="entry name" value="AAA"/>
    <property type="match status" value="1"/>
</dbReference>
<dbReference type="GO" id="GO:0005524">
    <property type="term" value="F:ATP binding"/>
    <property type="evidence" value="ECO:0007669"/>
    <property type="project" value="UniProtKB-KW"/>
</dbReference>
<dbReference type="InterPro" id="IPR001270">
    <property type="entry name" value="ClpA/B"/>
</dbReference>
<dbReference type="SUPFAM" id="SSF81923">
    <property type="entry name" value="Double Clp-N motif"/>
    <property type="match status" value="1"/>
</dbReference>
<feature type="chain" id="PRO_5035150283" description="Clp R domain-containing protein" evidence="7">
    <location>
        <begin position="16"/>
        <end position="860"/>
    </location>
</feature>
<protein>
    <recommendedName>
        <fullName evidence="8">Clp R domain-containing protein</fullName>
    </recommendedName>
</protein>
<dbReference type="PRINTS" id="PR00300">
    <property type="entry name" value="CLPPROTEASEA"/>
</dbReference>
<keyword evidence="10" id="KW-1185">Reference proteome</keyword>
<evidence type="ECO:0000256" key="4">
    <source>
        <dbReference type="ARBA" id="ARBA00023186"/>
    </source>
</evidence>
<evidence type="ECO:0000259" key="8">
    <source>
        <dbReference type="PROSITE" id="PS51903"/>
    </source>
</evidence>
<evidence type="ECO:0000256" key="2">
    <source>
        <dbReference type="ARBA" id="ARBA00022741"/>
    </source>
</evidence>
<reference evidence="9" key="1">
    <citation type="submission" date="2021-11" db="EMBL/GenBank/DDBJ databases">
        <authorList>
            <consortium name="Genoscope - CEA"/>
            <person name="William W."/>
        </authorList>
    </citation>
    <scope>NUCLEOTIDE SEQUENCE</scope>
</reference>
<comment type="similarity">
    <text evidence="6">Belongs to the ClpA/ClpB family.</text>
</comment>
<evidence type="ECO:0000256" key="1">
    <source>
        <dbReference type="ARBA" id="ARBA00022737"/>
    </source>
</evidence>
<dbReference type="EMBL" id="CAKKNE010000004">
    <property type="protein sequence ID" value="CAH0373513.1"/>
    <property type="molecule type" value="Genomic_DNA"/>
</dbReference>
<dbReference type="Pfam" id="PF17871">
    <property type="entry name" value="AAA_lid_9"/>
    <property type="match status" value="1"/>
</dbReference>
<dbReference type="PANTHER" id="PTHR11638">
    <property type="entry name" value="ATP-DEPENDENT CLP PROTEASE"/>
    <property type="match status" value="1"/>
</dbReference>
<dbReference type="AlphaFoldDB" id="A0A8J2SIR2"/>
<dbReference type="Proteomes" id="UP000789595">
    <property type="component" value="Unassembled WGS sequence"/>
</dbReference>
<dbReference type="PROSITE" id="PS51903">
    <property type="entry name" value="CLP_R"/>
    <property type="match status" value="1"/>
</dbReference>
<dbReference type="InterPro" id="IPR019489">
    <property type="entry name" value="Clp_ATPase_C"/>
</dbReference>
<dbReference type="SMART" id="SM01086">
    <property type="entry name" value="ClpB_D2-small"/>
    <property type="match status" value="1"/>
</dbReference>
<dbReference type="PANTHER" id="PTHR11638:SF18">
    <property type="entry name" value="HEAT SHOCK PROTEIN 104"/>
    <property type="match status" value="1"/>
</dbReference>
<keyword evidence="3 6" id="KW-0067">ATP-binding</keyword>
<dbReference type="Gene3D" id="1.10.1780.10">
    <property type="entry name" value="Clp, N-terminal domain"/>
    <property type="match status" value="1"/>
</dbReference>
<dbReference type="InterPro" id="IPR004176">
    <property type="entry name" value="Clp_R_N"/>
</dbReference>
<evidence type="ECO:0000313" key="9">
    <source>
        <dbReference type="EMBL" id="CAH0373513.1"/>
    </source>
</evidence>
<dbReference type="InterPro" id="IPR018368">
    <property type="entry name" value="ClpA/B_CS1"/>
</dbReference>
<keyword evidence="2 6" id="KW-0547">Nucleotide-binding</keyword>
<dbReference type="InterPro" id="IPR041546">
    <property type="entry name" value="ClpA/ClpB_AAA_lid"/>
</dbReference>
<proteinExistence type="inferred from homology"/>
<dbReference type="InterPro" id="IPR036628">
    <property type="entry name" value="Clp_N_dom_sf"/>
</dbReference>
<accession>A0A8J2SIR2</accession>
<dbReference type="FunFam" id="3.40.50.300:FF:000025">
    <property type="entry name" value="ATP-dependent Clp protease subunit"/>
    <property type="match status" value="1"/>
</dbReference>
<keyword evidence="4 6" id="KW-0143">Chaperone</keyword>
<dbReference type="InterPro" id="IPR027417">
    <property type="entry name" value="P-loop_NTPase"/>
</dbReference>
<dbReference type="Pfam" id="PF07724">
    <property type="entry name" value="AAA_2"/>
    <property type="match status" value="1"/>
</dbReference>
<dbReference type="Pfam" id="PF02861">
    <property type="entry name" value="Clp_N"/>
    <property type="match status" value="1"/>
</dbReference>
<dbReference type="PROSITE" id="PS00870">
    <property type="entry name" value="CLPAB_1"/>
    <property type="match status" value="1"/>
</dbReference>
<sequence>MGSLIYLSIITAVTAQRTLILTNKALEAVEAAKDLARQRRHALLEPHHVATTLFSDPNTFASRVLKSAGGDAALLHAELRKELRRLPRGDNDNTPQSAILEDTYKRILREVSGSKGTVAHLLIALLDDEPLKKCVPKSGTTIQAVRDATKKAAKAAGVEDAAETFDALSLYAIELVERAEHGQLDPVIGRDSEIRRLVQVLSRRKKNNPVLTGPPGVGKTAVVEGLALRVLEGAVPEPLRRAKIWALDLGLLMAGASQRGAFEARLKAVVQELERDPSSILFVDEMHMLIGAGGQGAADAANLLKPALARGQLRCIGATTDSEYMKHIERDGAFERRLQRVSVTEPDVSATTAILRGLRDTYEAHHGVRVLDESLQHAAVLAERYISERHSPDSAIDLLDEACARRRVLLDSRPQILDSLNQAANALLGEVQALETEISLRKKGFLGTYFFSSPKNMDVELVRKLDSARSSYAHADAKRQEATSAWRAEKSFYDELRAINLEIEDVERDIATQERRSRYDEVNEGKRQLSVLQRRRLDAVRSAQNASSTYGATDVVSAADVAEVVARSTGIPVARLSLDEGQRLLDLAERLSRRVVGQKRATDAIAGAVLRARAGLRDAQRPRGAFLLLGPTGVGKTETARALAQELFDDARALIRIDMSEYAEKHSVSRLVGAPPGYVGHDDGGQLTEAVRRRPYAVVLLDEAEKAHADVFDVFLQVLEDGRLTDSKGRVVDFSHAYVILTTNAKDSSRFKPEFLNRLDRVLIYEKLDTESLIRIASVHLEALAELASEEHGLLIQMSDDAASAVVDACSDELEAYGARPLRRYVDQVVATQLAERVLRGERSLSLVSTGDGVSIRSEL</sequence>
<organism evidence="9 10">
    <name type="scientific">Pelagomonas calceolata</name>
    <dbReference type="NCBI Taxonomy" id="35677"/>
    <lineage>
        <taxon>Eukaryota</taxon>
        <taxon>Sar</taxon>
        <taxon>Stramenopiles</taxon>
        <taxon>Ochrophyta</taxon>
        <taxon>Pelagophyceae</taxon>
        <taxon>Pelagomonadales</taxon>
        <taxon>Pelagomonadaceae</taxon>
        <taxon>Pelagomonas</taxon>
    </lineage>
</organism>
<dbReference type="InterPro" id="IPR028299">
    <property type="entry name" value="ClpA/B_CS2"/>
</dbReference>
<dbReference type="InterPro" id="IPR003959">
    <property type="entry name" value="ATPase_AAA_core"/>
</dbReference>
<evidence type="ECO:0000256" key="6">
    <source>
        <dbReference type="RuleBase" id="RU004432"/>
    </source>
</evidence>
<feature type="signal peptide" evidence="7">
    <location>
        <begin position="1"/>
        <end position="15"/>
    </location>
</feature>
<evidence type="ECO:0000256" key="7">
    <source>
        <dbReference type="SAM" id="SignalP"/>
    </source>
</evidence>